<dbReference type="SUPFAM" id="SSF159238">
    <property type="entry name" value="SO1590-like"/>
    <property type="match status" value="1"/>
</dbReference>
<protein>
    <recommendedName>
        <fullName evidence="3">DUF3224 domain-containing protein</fullName>
    </recommendedName>
</protein>
<organism evidence="1 2">
    <name type="scientific">Geodermatophilus nigrescens</name>
    <dbReference type="NCBI Taxonomy" id="1070870"/>
    <lineage>
        <taxon>Bacteria</taxon>
        <taxon>Bacillati</taxon>
        <taxon>Actinomycetota</taxon>
        <taxon>Actinomycetes</taxon>
        <taxon>Geodermatophilales</taxon>
        <taxon>Geodermatophilaceae</taxon>
        <taxon>Geodermatophilus</taxon>
    </lineage>
</organism>
<reference evidence="1 2" key="1">
    <citation type="submission" date="2016-11" db="EMBL/GenBank/DDBJ databases">
        <authorList>
            <person name="Jaros S."/>
            <person name="Januszkiewicz K."/>
            <person name="Wedrychowicz H."/>
        </authorList>
    </citation>
    <scope>NUCLEOTIDE SEQUENCE [LARGE SCALE GENOMIC DNA]</scope>
    <source>
        <strain evidence="1 2">DSM 45408</strain>
    </source>
</reference>
<sequence length="140" mass="13900">MGTVVRIPFEVTGWEPEPLDLGGGGSVSSSRVTLRKSFSGPLTGTSVVAMTAVAVGGAPAGYVAVEQVTGTLEGRSGSFVLQHGGVVDGDPQPATGVVLPGTATGDLAGLRGTVELRHDADGAVLVLDYELGRDAAAVVG</sequence>
<keyword evidence="2" id="KW-1185">Reference proteome</keyword>
<dbReference type="STRING" id="1070870.SAMN05444351_3974"/>
<dbReference type="RefSeq" id="WP_073422108.1">
    <property type="nucleotide sequence ID" value="NZ_FQVX01000004.1"/>
</dbReference>
<proteinExistence type="predicted"/>
<dbReference type="Pfam" id="PF11528">
    <property type="entry name" value="DUF3224"/>
    <property type="match status" value="1"/>
</dbReference>
<dbReference type="EMBL" id="FQVX01000004">
    <property type="protein sequence ID" value="SHH08445.1"/>
    <property type="molecule type" value="Genomic_DNA"/>
</dbReference>
<dbReference type="AlphaFoldDB" id="A0A1M5Q2V1"/>
<evidence type="ECO:0000313" key="1">
    <source>
        <dbReference type="EMBL" id="SHH08445.1"/>
    </source>
</evidence>
<evidence type="ECO:0000313" key="2">
    <source>
        <dbReference type="Proteomes" id="UP000184471"/>
    </source>
</evidence>
<dbReference type="OrthoDB" id="69764at2"/>
<dbReference type="InterPro" id="IPR021607">
    <property type="entry name" value="DUF3224"/>
</dbReference>
<dbReference type="InterPro" id="IPR023159">
    <property type="entry name" value="SO1590-like_sf"/>
</dbReference>
<evidence type="ECO:0008006" key="3">
    <source>
        <dbReference type="Google" id="ProtNLM"/>
    </source>
</evidence>
<gene>
    <name evidence="1" type="ORF">SAMN05444351_3974</name>
</gene>
<name>A0A1M5Q2V1_9ACTN</name>
<dbReference type="Gene3D" id="2.40.350.10">
    <property type="entry name" value="SO1590-like"/>
    <property type="match status" value="1"/>
</dbReference>
<accession>A0A1M5Q2V1</accession>
<dbReference type="Proteomes" id="UP000184471">
    <property type="component" value="Unassembled WGS sequence"/>
</dbReference>